<name>A0ABS3BT60_9BACT</name>
<dbReference type="SUPFAM" id="SSF101898">
    <property type="entry name" value="NHL repeat"/>
    <property type="match status" value="1"/>
</dbReference>
<keyword evidence="2" id="KW-1185">Reference proteome</keyword>
<comment type="caution">
    <text evidence="1">The sequence shown here is derived from an EMBL/GenBank/DDBJ whole genome shotgun (WGS) entry which is preliminary data.</text>
</comment>
<sequence length="282" mass="32235">MRYSLLIFLLALFESCDNSSGSTRPEFTLPEGYSTERVTRVLLSEDLEEISGIAWHENELLAIEDESSIIYRTDPETGKILKKKKFEKNRDIEDILVRNDTAWVLRSNGNLYRVVDFREKDSHTVIFDFPIAESRDLEAIVADIDEPFIWVFCKVCEWDEDPSRSSFFKFDLGTMKFDSLPAGKIEKSQLKGLLANSALDKLKIQPSAAAVHPLTQEYYLISSTGKWLMTLDKALKPKTIHLLHPSLFKQPEGITFSPDGTLYISNEARDGRANLLIFNYQP</sequence>
<protein>
    <recommendedName>
        <fullName evidence="3">SdiA-regulated family protein</fullName>
    </recommendedName>
</protein>
<evidence type="ECO:0008006" key="3">
    <source>
        <dbReference type="Google" id="ProtNLM"/>
    </source>
</evidence>
<organism evidence="1 2">
    <name type="scientific">Algoriphagus aestuariicola</name>
    <dbReference type="NCBI Taxonomy" id="1852016"/>
    <lineage>
        <taxon>Bacteria</taxon>
        <taxon>Pseudomonadati</taxon>
        <taxon>Bacteroidota</taxon>
        <taxon>Cytophagia</taxon>
        <taxon>Cytophagales</taxon>
        <taxon>Cyclobacteriaceae</taxon>
        <taxon>Algoriphagus</taxon>
    </lineage>
</organism>
<evidence type="ECO:0000313" key="2">
    <source>
        <dbReference type="Proteomes" id="UP000664698"/>
    </source>
</evidence>
<proteinExistence type="predicted"/>
<evidence type="ECO:0000313" key="1">
    <source>
        <dbReference type="EMBL" id="MBN7801456.1"/>
    </source>
</evidence>
<dbReference type="EMBL" id="JAFKCW010000002">
    <property type="protein sequence ID" value="MBN7801456.1"/>
    <property type="molecule type" value="Genomic_DNA"/>
</dbReference>
<accession>A0ABS3BT60</accession>
<gene>
    <name evidence="1" type="ORF">J0A67_11330</name>
</gene>
<dbReference type="Proteomes" id="UP000664698">
    <property type="component" value="Unassembled WGS sequence"/>
</dbReference>
<reference evidence="1 2" key="1">
    <citation type="submission" date="2021-03" db="EMBL/GenBank/DDBJ databases">
        <title>novel species isolated from a fishpond in China.</title>
        <authorList>
            <person name="Lu H."/>
            <person name="Cai Z."/>
        </authorList>
    </citation>
    <scope>NUCLEOTIDE SEQUENCE [LARGE SCALE GENOMIC DNA]</scope>
    <source>
        <strain evidence="1 2">JCM 31546</strain>
    </source>
</reference>
<dbReference type="RefSeq" id="WP_206569443.1">
    <property type="nucleotide sequence ID" value="NZ_JAFKCW010000002.1"/>
</dbReference>